<reference evidence="2 3" key="1">
    <citation type="journal article" date="2011" name="J. Bacteriol.">
        <title>Draft genome sequence of the polycyclic aromatic hydrocarbon-degrading, genetically engineered bioluminescent bioreporter Pseudomonas fluorescens HK44.</title>
        <authorList>
            <person name="Chauhan A."/>
            <person name="Layton A.C."/>
            <person name="Williams D.E."/>
            <person name="Smartt A.E."/>
            <person name="Ripp S."/>
            <person name="Karpinets T.V."/>
            <person name="Brown S.D."/>
            <person name="Sayler G.S."/>
        </authorList>
    </citation>
    <scope>NUCLEOTIDE SEQUENCE [LARGE SCALE GENOMIC DNA]</scope>
    <source>
        <strain evidence="2 3">HK44</strain>
    </source>
</reference>
<name>A0A010TGU9_PSEFL</name>
<evidence type="ECO:0000259" key="1">
    <source>
        <dbReference type="Pfam" id="PF14301"/>
    </source>
</evidence>
<comment type="caution">
    <text evidence="2">The sequence shown here is derived from an EMBL/GenBank/DDBJ whole genome shotgun (WGS) entry which is preliminary data.</text>
</comment>
<evidence type="ECO:0000313" key="2">
    <source>
        <dbReference type="EMBL" id="EXF96292.1"/>
    </source>
</evidence>
<organism evidence="2 3">
    <name type="scientific">Pseudomonas fluorescens HK44</name>
    <dbReference type="NCBI Taxonomy" id="1042209"/>
    <lineage>
        <taxon>Bacteria</taxon>
        <taxon>Pseudomonadati</taxon>
        <taxon>Pseudomonadota</taxon>
        <taxon>Gammaproteobacteria</taxon>
        <taxon>Pseudomonadales</taxon>
        <taxon>Pseudomonadaceae</taxon>
        <taxon>Pseudomonas</taxon>
    </lineage>
</organism>
<dbReference type="EMBL" id="AFOY02000004">
    <property type="protein sequence ID" value="EXF96292.1"/>
    <property type="molecule type" value="Genomic_DNA"/>
</dbReference>
<dbReference type="eggNOG" id="ENOG503313U">
    <property type="taxonomic scope" value="Bacteria"/>
</dbReference>
<gene>
    <name evidence="2" type="ORF">HK44_020740</name>
</gene>
<dbReference type="Pfam" id="PF14301">
    <property type="entry name" value="DUF4376"/>
    <property type="match status" value="1"/>
</dbReference>
<protein>
    <recommendedName>
        <fullName evidence="1">DUF4376 domain-containing protein</fullName>
    </recommendedName>
</protein>
<feature type="domain" description="DUF4376" evidence="1">
    <location>
        <begin position="68"/>
        <end position="182"/>
    </location>
</feature>
<dbReference type="HOGENOM" id="CLU_1389216_0_0_6"/>
<dbReference type="Proteomes" id="UP000022611">
    <property type="component" value="Unassembled WGS sequence"/>
</dbReference>
<dbReference type="InterPro" id="IPR025484">
    <property type="entry name" value="DUF4376"/>
</dbReference>
<dbReference type="AlphaFoldDB" id="A0A010TGU9"/>
<accession>A0A010TGU9</accession>
<evidence type="ECO:0000313" key="3">
    <source>
        <dbReference type="Proteomes" id="UP000022611"/>
    </source>
</evidence>
<dbReference type="RefSeq" id="WP_019689964.1">
    <property type="nucleotide sequence ID" value="NZ_AFOY02000004.1"/>
</dbReference>
<dbReference type="OrthoDB" id="6692826at2"/>
<dbReference type="PATRIC" id="fig|1042209.11.peg.673"/>
<proteinExistence type="predicted"/>
<sequence length="186" mass="19805">MYVIQFNADGTPFGCVMLSGVAENNILEDSEVECTEDQFNNYLSYRRVNGVITLAAVADLVANAQPIQSALVDAACAAAIVSGFTCDALVPGTPYTYPSKLTDQANLSDSVLSSLVPGLATNWTTPFWCADETGTWGYREHTAAQIQAVGVCRKTMITVMISKKITLEAAIAAAATVEAVQAVVWR</sequence>